<dbReference type="PANTHER" id="PTHR43771:SF2">
    <property type="entry name" value="PHOSPHOMANNOMUTASE_PHOSPHOGLUCOMUTASE"/>
    <property type="match status" value="1"/>
</dbReference>
<name>A0A1H7WX98_9BACT</name>
<dbReference type="Pfam" id="PF02879">
    <property type="entry name" value="PGM_PMM_II"/>
    <property type="match status" value="1"/>
</dbReference>
<dbReference type="InterPro" id="IPR005843">
    <property type="entry name" value="A-D-PHexomutase_C"/>
</dbReference>
<dbReference type="Proteomes" id="UP000198744">
    <property type="component" value="Unassembled WGS sequence"/>
</dbReference>
<keyword evidence="3" id="KW-0597">Phosphoprotein</keyword>
<keyword evidence="5 7" id="KW-0460">Magnesium</keyword>
<dbReference type="InterPro" id="IPR005846">
    <property type="entry name" value="A-D-PHexomutase_a/b/a-III"/>
</dbReference>
<dbReference type="SUPFAM" id="SSF53738">
    <property type="entry name" value="Phosphoglucomutase, first 3 domains"/>
    <property type="match status" value="3"/>
</dbReference>
<keyword evidence="6" id="KW-0413">Isomerase</keyword>
<dbReference type="InterPro" id="IPR036900">
    <property type="entry name" value="A-D-PHexomutase_C_sf"/>
</dbReference>
<dbReference type="RefSeq" id="WP_093883085.1">
    <property type="nucleotide sequence ID" value="NZ_FOBS01000008.1"/>
</dbReference>
<dbReference type="InterPro" id="IPR005841">
    <property type="entry name" value="Alpha-D-phosphohexomutase_SF"/>
</dbReference>
<dbReference type="PANTHER" id="PTHR43771">
    <property type="entry name" value="PHOSPHOMANNOMUTASE"/>
    <property type="match status" value="1"/>
</dbReference>
<evidence type="ECO:0000259" key="11">
    <source>
        <dbReference type="Pfam" id="PF02880"/>
    </source>
</evidence>
<evidence type="ECO:0000259" key="8">
    <source>
        <dbReference type="Pfam" id="PF00408"/>
    </source>
</evidence>
<dbReference type="InterPro" id="IPR016066">
    <property type="entry name" value="A-D-PHexomutase_CS"/>
</dbReference>
<evidence type="ECO:0000256" key="5">
    <source>
        <dbReference type="ARBA" id="ARBA00022842"/>
    </source>
</evidence>
<sequence length="451" mass="49881">MNPEIFREYDLRGIVDKDLDVDLVYRLGQAIGTFAISRGAATLTTGRDCRLSSKSYQQALGEGLLDTGIDVVDIGLCATPMLYFSIRQFMTDGGIMVTGSHNPPEFNGFKICIGQDTIHGEEIQFLRRIMEAENFKKGNGRFQERSVAEDYSNLLCSAFTLRPGLNVVLDGGNGVGGYFAAPILKQLGCQVEELYCEPDGCFPNHFPDPTLPENLTTLMSHVKLRKADVGLAYDGDADRLGVVADSGRILWGDELLLLFARPILEKNPGAAIIGEVKCSQKLYDDIAGRGGKAIMWKAGHSLIKSKMKEEKALLAGEMSGHLFFADRYFGFDDAIYASLRLLEILSEKGQSVSDLIADIPETFTTPEIRIECPDSVKFRVVEAIRDHFRALGPIIDIDGVRIPFSDGWGLVRCSNTQPVLVLRFEAMTEPRLGLIRSTIEEVVYNKLHSLR</sequence>
<dbReference type="PRINTS" id="PR00509">
    <property type="entry name" value="PGMPMM"/>
</dbReference>
<comment type="similarity">
    <text evidence="2 7">Belongs to the phosphohexose mutase family.</text>
</comment>
<dbReference type="InterPro" id="IPR016055">
    <property type="entry name" value="A-D-PHexomutase_a/b/a-I/II/III"/>
</dbReference>
<feature type="domain" description="Alpha-D-phosphohexomutase C-terminal" evidence="8">
    <location>
        <begin position="367"/>
        <end position="439"/>
    </location>
</feature>
<dbReference type="GO" id="GO:0000287">
    <property type="term" value="F:magnesium ion binding"/>
    <property type="evidence" value="ECO:0007669"/>
    <property type="project" value="InterPro"/>
</dbReference>
<evidence type="ECO:0000256" key="3">
    <source>
        <dbReference type="ARBA" id="ARBA00022553"/>
    </source>
</evidence>
<evidence type="ECO:0000256" key="7">
    <source>
        <dbReference type="RuleBase" id="RU004326"/>
    </source>
</evidence>
<feature type="domain" description="Alpha-D-phosphohexomutase alpha/beta/alpha" evidence="11">
    <location>
        <begin position="251"/>
        <end position="362"/>
    </location>
</feature>
<protein>
    <submittedName>
        <fullName evidence="12">Phosphomannomutase</fullName>
    </submittedName>
</protein>
<evidence type="ECO:0000259" key="10">
    <source>
        <dbReference type="Pfam" id="PF02879"/>
    </source>
</evidence>
<evidence type="ECO:0000259" key="9">
    <source>
        <dbReference type="Pfam" id="PF02878"/>
    </source>
</evidence>
<evidence type="ECO:0000313" key="12">
    <source>
        <dbReference type="EMBL" id="SEM26212.1"/>
    </source>
</evidence>
<evidence type="ECO:0000256" key="1">
    <source>
        <dbReference type="ARBA" id="ARBA00001946"/>
    </source>
</evidence>
<dbReference type="CDD" id="cd03089">
    <property type="entry name" value="PMM_PGM"/>
    <property type="match status" value="1"/>
</dbReference>
<dbReference type="Pfam" id="PF02878">
    <property type="entry name" value="PGM_PMM_I"/>
    <property type="match status" value="1"/>
</dbReference>
<feature type="domain" description="Alpha-D-phosphohexomutase alpha/beta/alpha" evidence="9">
    <location>
        <begin position="5"/>
        <end position="134"/>
    </location>
</feature>
<dbReference type="Gene3D" id="3.40.120.10">
    <property type="entry name" value="Alpha-D-Glucose-1,6-Bisphosphate, subunit A, domain 3"/>
    <property type="match status" value="3"/>
</dbReference>
<gene>
    <name evidence="12" type="ORF">SAMN04489760_10884</name>
</gene>
<dbReference type="OrthoDB" id="9806956at2"/>
<dbReference type="GO" id="GO:0016868">
    <property type="term" value="F:intramolecular phosphotransferase activity"/>
    <property type="evidence" value="ECO:0007669"/>
    <property type="project" value="InterPro"/>
</dbReference>
<accession>A0A1H7WX98</accession>
<dbReference type="PROSITE" id="PS00710">
    <property type="entry name" value="PGM_PMM"/>
    <property type="match status" value="1"/>
</dbReference>
<comment type="cofactor">
    <cofactor evidence="1">
        <name>Mg(2+)</name>
        <dbReference type="ChEBI" id="CHEBI:18420"/>
    </cofactor>
</comment>
<dbReference type="SUPFAM" id="SSF55957">
    <property type="entry name" value="Phosphoglucomutase, C-terminal domain"/>
    <property type="match status" value="1"/>
</dbReference>
<keyword evidence="13" id="KW-1185">Reference proteome</keyword>
<reference evidence="12 13" key="1">
    <citation type="submission" date="2016-10" db="EMBL/GenBank/DDBJ databases">
        <authorList>
            <person name="de Groot N.N."/>
        </authorList>
    </citation>
    <scope>NUCLEOTIDE SEQUENCE [LARGE SCALE GENOMIC DNA]</scope>
    <source>
        <strain evidence="12 13">DSM 8423</strain>
    </source>
</reference>
<dbReference type="Gene3D" id="3.30.310.50">
    <property type="entry name" value="Alpha-D-phosphohexomutase, C-terminal domain"/>
    <property type="match status" value="1"/>
</dbReference>
<dbReference type="AlphaFoldDB" id="A0A1H7WX98"/>
<proteinExistence type="inferred from homology"/>
<dbReference type="STRING" id="43775.SAMN04489760_10884"/>
<dbReference type="EMBL" id="FOBS01000008">
    <property type="protein sequence ID" value="SEM26212.1"/>
    <property type="molecule type" value="Genomic_DNA"/>
</dbReference>
<evidence type="ECO:0000256" key="2">
    <source>
        <dbReference type="ARBA" id="ARBA00010231"/>
    </source>
</evidence>
<evidence type="ECO:0000313" key="13">
    <source>
        <dbReference type="Proteomes" id="UP000198744"/>
    </source>
</evidence>
<dbReference type="InterPro" id="IPR005845">
    <property type="entry name" value="A-D-PHexomutase_a/b/a-II"/>
</dbReference>
<evidence type="ECO:0000256" key="4">
    <source>
        <dbReference type="ARBA" id="ARBA00022723"/>
    </source>
</evidence>
<dbReference type="GO" id="GO:0005975">
    <property type="term" value="P:carbohydrate metabolic process"/>
    <property type="evidence" value="ECO:0007669"/>
    <property type="project" value="InterPro"/>
</dbReference>
<evidence type="ECO:0000256" key="6">
    <source>
        <dbReference type="ARBA" id="ARBA00023235"/>
    </source>
</evidence>
<organism evidence="12 13">
    <name type="scientific">Syntrophus gentianae</name>
    <dbReference type="NCBI Taxonomy" id="43775"/>
    <lineage>
        <taxon>Bacteria</taxon>
        <taxon>Pseudomonadati</taxon>
        <taxon>Thermodesulfobacteriota</taxon>
        <taxon>Syntrophia</taxon>
        <taxon>Syntrophales</taxon>
        <taxon>Syntrophaceae</taxon>
        <taxon>Syntrophus</taxon>
    </lineage>
</organism>
<dbReference type="InterPro" id="IPR005844">
    <property type="entry name" value="A-D-PHexomutase_a/b/a-I"/>
</dbReference>
<keyword evidence="4 7" id="KW-0479">Metal-binding</keyword>
<dbReference type="Pfam" id="PF00408">
    <property type="entry name" value="PGM_PMM_IV"/>
    <property type="match status" value="1"/>
</dbReference>
<dbReference type="Pfam" id="PF02880">
    <property type="entry name" value="PGM_PMM_III"/>
    <property type="match status" value="1"/>
</dbReference>
<feature type="domain" description="Alpha-D-phosphohexomutase alpha/beta/alpha" evidence="10">
    <location>
        <begin position="153"/>
        <end position="246"/>
    </location>
</feature>